<name>A0A0A0BP56_9CELL</name>
<dbReference type="InterPro" id="IPR003180">
    <property type="entry name" value="MPG"/>
</dbReference>
<dbReference type="HAMAP" id="MF_00527">
    <property type="entry name" value="3MGH"/>
    <property type="match status" value="1"/>
</dbReference>
<organism evidence="7 8">
    <name type="scientific">Cellulomonas carbonis T26</name>
    <dbReference type="NCBI Taxonomy" id="947969"/>
    <lineage>
        <taxon>Bacteria</taxon>
        <taxon>Bacillati</taxon>
        <taxon>Actinomycetota</taxon>
        <taxon>Actinomycetes</taxon>
        <taxon>Micrococcales</taxon>
        <taxon>Cellulomonadaceae</taxon>
        <taxon>Cellulomonas</taxon>
    </lineage>
</organism>
<comment type="similarity">
    <text evidence="1 5">Belongs to the DNA glycosylase MPG family.</text>
</comment>
<dbReference type="Pfam" id="PF02245">
    <property type="entry name" value="Pur_DNA_glyco"/>
    <property type="match status" value="1"/>
</dbReference>
<keyword evidence="4 5" id="KW-0234">DNA repair</keyword>
<evidence type="ECO:0000256" key="2">
    <source>
        <dbReference type="ARBA" id="ARBA00022763"/>
    </source>
</evidence>
<keyword evidence="3 5" id="KW-0378">Hydrolase</keyword>
<gene>
    <name evidence="7" type="ORF">N868_16985</name>
</gene>
<feature type="region of interest" description="Disordered" evidence="6">
    <location>
        <begin position="176"/>
        <end position="197"/>
    </location>
</feature>
<dbReference type="GO" id="GO:0003905">
    <property type="term" value="F:alkylbase DNA N-glycosylase activity"/>
    <property type="evidence" value="ECO:0007669"/>
    <property type="project" value="InterPro"/>
</dbReference>
<evidence type="ECO:0000256" key="1">
    <source>
        <dbReference type="ARBA" id="ARBA00009232"/>
    </source>
</evidence>
<dbReference type="PANTHER" id="PTHR10429">
    <property type="entry name" value="DNA-3-METHYLADENINE GLYCOSYLASE"/>
    <property type="match status" value="1"/>
</dbReference>
<dbReference type="InterPro" id="IPR011034">
    <property type="entry name" value="Formyl_transferase-like_C_sf"/>
</dbReference>
<dbReference type="EC" id="3.2.2.-" evidence="5"/>
<proteinExistence type="inferred from homology"/>
<feature type="region of interest" description="Disordered" evidence="6">
    <location>
        <begin position="224"/>
        <end position="245"/>
    </location>
</feature>
<protein>
    <recommendedName>
        <fullName evidence="5">Putative 3-methyladenine DNA glycosylase</fullName>
        <ecNumber evidence="5">3.2.2.-</ecNumber>
    </recommendedName>
</protein>
<dbReference type="PANTHER" id="PTHR10429:SF0">
    <property type="entry name" value="DNA-3-METHYLADENINE GLYCOSYLASE"/>
    <property type="match status" value="1"/>
</dbReference>
<dbReference type="NCBIfam" id="NF002003">
    <property type="entry name" value="PRK00802.1-3"/>
    <property type="match status" value="1"/>
</dbReference>
<reference evidence="7 8" key="2">
    <citation type="journal article" date="2015" name="Stand. Genomic Sci.">
        <title>Draft genome sequence of Cellulomonas carbonis T26(T) and comparative analysis of six Cellulomonas genomes.</title>
        <authorList>
            <person name="Zhuang W."/>
            <person name="Zhang S."/>
            <person name="Xia X."/>
            <person name="Wang G."/>
        </authorList>
    </citation>
    <scope>NUCLEOTIDE SEQUENCE [LARGE SCALE GENOMIC DNA]</scope>
    <source>
        <strain evidence="7 8">T26</strain>
    </source>
</reference>
<dbReference type="Proteomes" id="UP000029839">
    <property type="component" value="Unassembled WGS sequence"/>
</dbReference>
<evidence type="ECO:0000256" key="3">
    <source>
        <dbReference type="ARBA" id="ARBA00022801"/>
    </source>
</evidence>
<dbReference type="GO" id="GO:0003677">
    <property type="term" value="F:DNA binding"/>
    <property type="evidence" value="ECO:0007669"/>
    <property type="project" value="InterPro"/>
</dbReference>
<evidence type="ECO:0000256" key="5">
    <source>
        <dbReference type="HAMAP-Rule" id="MF_00527"/>
    </source>
</evidence>
<dbReference type="SUPFAM" id="SSF50486">
    <property type="entry name" value="FMT C-terminal domain-like"/>
    <property type="match status" value="1"/>
</dbReference>
<evidence type="ECO:0000313" key="7">
    <source>
        <dbReference type="EMBL" id="KGM09477.1"/>
    </source>
</evidence>
<sequence length="245" mass="25856">MPVPTSSSTALPRGRTDVDALHDPREWLTGPVLEVAPRLLGAHVTTELPDGVVTVRLTEVEAYDGERDPGSHAFRGPTRRNAVMFGPAGHLYVYRHMGLHHCVNVVTGTPGRASAVLLRAGQVVEGVELARARRLRSGVVRADVDVARGPARLTVALGLDLSFDGDDVVDGAGRVRLEPGTPPAGVSTGPRVGVAGEGGDPLRYPWRFWATGDPTVSDFRAGARRRRGTAAAPDADVPGPRGTAH</sequence>
<dbReference type="Gene3D" id="3.10.300.10">
    <property type="entry name" value="Methylpurine-DNA glycosylase (MPG)"/>
    <property type="match status" value="1"/>
</dbReference>
<evidence type="ECO:0000256" key="4">
    <source>
        <dbReference type="ARBA" id="ARBA00023204"/>
    </source>
</evidence>
<dbReference type="GO" id="GO:0006284">
    <property type="term" value="P:base-excision repair"/>
    <property type="evidence" value="ECO:0007669"/>
    <property type="project" value="InterPro"/>
</dbReference>
<dbReference type="InterPro" id="IPR036995">
    <property type="entry name" value="MPG_sf"/>
</dbReference>
<dbReference type="CDD" id="cd00540">
    <property type="entry name" value="AAG"/>
    <property type="match status" value="1"/>
</dbReference>
<comment type="caution">
    <text evidence="7">The sequence shown here is derived from an EMBL/GenBank/DDBJ whole genome shotgun (WGS) entry which is preliminary data.</text>
</comment>
<reference evidence="7 8" key="1">
    <citation type="submission" date="2013-08" db="EMBL/GenBank/DDBJ databases">
        <title>Genome sequencing of Cellulomonas carbonis T26.</title>
        <authorList>
            <person name="Chen F."/>
            <person name="Li Y."/>
            <person name="Wang G."/>
        </authorList>
    </citation>
    <scope>NUCLEOTIDE SEQUENCE [LARGE SCALE GENOMIC DNA]</scope>
    <source>
        <strain evidence="7 8">T26</strain>
    </source>
</reference>
<accession>A0A0A0BP56</accession>
<evidence type="ECO:0000313" key="8">
    <source>
        <dbReference type="Proteomes" id="UP000029839"/>
    </source>
</evidence>
<keyword evidence="2 5" id="KW-0227">DNA damage</keyword>
<dbReference type="EMBL" id="AXCY01000094">
    <property type="protein sequence ID" value="KGM09477.1"/>
    <property type="molecule type" value="Genomic_DNA"/>
</dbReference>
<dbReference type="NCBIfam" id="TIGR00567">
    <property type="entry name" value="3mg"/>
    <property type="match status" value="1"/>
</dbReference>
<dbReference type="AlphaFoldDB" id="A0A0A0BP56"/>
<keyword evidence="8" id="KW-1185">Reference proteome</keyword>
<evidence type="ECO:0000256" key="6">
    <source>
        <dbReference type="SAM" id="MobiDB-lite"/>
    </source>
</evidence>